<evidence type="ECO:0000256" key="4">
    <source>
        <dbReference type="ARBA" id="ARBA00023136"/>
    </source>
</evidence>
<keyword evidence="3 6" id="KW-1133">Transmembrane helix</keyword>
<evidence type="ECO:0000313" key="7">
    <source>
        <dbReference type="EMBL" id="POR38621.1"/>
    </source>
</evidence>
<name>A0A2S4L8A4_9HYPO</name>
<feature type="transmembrane region" description="Helical" evidence="6">
    <location>
        <begin position="267"/>
        <end position="286"/>
    </location>
</feature>
<gene>
    <name evidence="7" type="ORF">TPAR_01177</name>
</gene>
<dbReference type="InterPro" id="IPR007568">
    <property type="entry name" value="RTA1"/>
</dbReference>
<dbReference type="GO" id="GO:0005886">
    <property type="term" value="C:plasma membrane"/>
    <property type="evidence" value="ECO:0007669"/>
    <property type="project" value="TreeGrafter"/>
</dbReference>
<organism evidence="7 8">
    <name type="scientific">Tolypocladium paradoxum</name>
    <dbReference type="NCBI Taxonomy" id="94208"/>
    <lineage>
        <taxon>Eukaryota</taxon>
        <taxon>Fungi</taxon>
        <taxon>Dikarya</taxon>
        <taxon>Ascomycota</taxon>
        <taxon>Pezizomycotina</taxon>
        <taxon>Sordariomycetes</taxon>
        <taxon>Hypocreomycetidae</taxon>
        <taxon>Hypocreales</taxon>
        <taxon>Ophiocordycipitaceae</taxon>
        <taxon>Tolypocladium</taxon>
    </lineage>
</organism>
<feature type="transmembrane region" description="Helical" evidence="6">
    <location>
        <begin position="143"/>
        <end position="167"/>
    </location>
</feature>
<feature type="region of interest" description="Disordered" evidence="5">
    <location>
        <begin position="313"/>
        <end position="337"/>
    </location>
</feature>
<dbReference type="PANTHER" id="PTHR31465:SF7">
    <property type="entry name" value="SPHINGOID LONG-CHAIN BASE TRANSPORTER RSB1"/>
    <property type="match status" value="1"/>
</dbReference>
<evidence type="ECO:0000256" key="6">
    <source>
        <dbReference type="SAM" id="Phobius"/>
    </source>
</evidence>
<dbReference type="EMBL" id="PKSG01000124">
    <property type="protein sequence ID" value="POR38621.1"/>
    <property type="molecule type" value="Genomic_DNA"/>
</dbReference>
<dbReference type="Pfam" id="PF04479">
    <property type="entry name" value="RTA1"/>
    <property type="match status" value="1"/>
</dbReference>
<evidence type="ECO:0000256" key="2">
    <source>
        <dbReference type="ARBA" id="ARBA00022692"/>
    </source>
</evidence>
<evidence type="ECO:0000313" key="8">
    <source>
        <dbReference type="Proteomes" id="UP000237481"/>
    </source>
</evidence>
<dbReference type="OrthoDB" id="4521223at2759"/>
<reference evidence="7 8" key="1">
    <citation type="submission" date="2018-01" db="EMBL/GenBank/DDBJ databases">
        <title>Harnessing the power of phylogenomics to disentangle the directionality and signatures of interkingdom host jumping in the parasitic fungal genus Tolypocladium.</title>
        <authorList>
            <person name="Quandt C.A."/>
            <person name="Patterson W."/>
            <person name="Spatafora J.W."/>
        </authorList>
    </citation>
    <scope>NUCLEOTIDE SEQUENCE [LARGE SCALE GENOMIC DNA]</scope>
    <source>
        <strain evidence="7 8">NRBC 100945</strain>
    </source>
</reference>
<dbReference type="Proteomes" id="UP000237481">
    <property type="component" value="Unassembled WGS sequence"/>
</dbReference>
<keyword evidence="8" id="KW-1185">Reference proteome</keyword>
<evidence type="ECO:0000256" key="1">
    <source>
        <dbReference type="ARBA" id="ARBA00004141"/>
    </source>
</evidence>
<accession>A0A2S4L8A4</accession>
<keyword evidence="4 6" id="KW-0472">Membrane</keyword>
<comment type="caution">
    <text evidence="7">The sequence shown here is derived from an EMBL/GenBank/DDBJ whole genome shotgun (WGS) entry which is preliminary data.</text>
</comment>
<protein>
    <submittedName>
        <fullName evidence="7">Sphingoid long-chain base transporter RSB1</fullName>
    </submittedName>
</protein>
<feature type="transmembrane region" description="Helical" evidence="6">
    <location>
        <begin position="39"/>
        <end position="59"/>
    </location>
</feature>
<feature type="transmembrane region" description="Helical" evidence="6">
    <location>
        <begin position="228"/>
        <end position="247"/>
    </location>
</feature>
<sequence length="337" mass="36005">MSVPLNTTSHASLQRFCFLNPDSPACENVGNFYSYRIDIAANAAFLAIFAASLLGYAATLAVTRRAVAFNVALMLGLVCEVLGYAGRVMSWRNPWDENGFFMQICCLTIGPAFVAAGIYLCLRRIVSAFGPENSRIPPEYYTRIFIPCDVVSLILQAAGGGMAAVSIHGSGSAATGTHIMIAGLAFQVATIVGFIIASLDFALRTHRASASAVARDPALVRMRATRRFRGFLAALALSIICVLWRSAFRVAELSEGWSGPIISKQGLFIGFEGVLIVVAVLALNVFHPGICAPELFEGGGGLKGVWFTRRKSQHEGEKTAAKRNGDNDGIKDSSDSA</sequence>
<dbReference type="GO" id="GO:0000324">
    <property type="term" value="C:fungal-type vacuole"/>
    <property type="evidence" value="ECO:0007669"/>
    <property type="project" value="TreeGrafter"/>
</dbReference>
<feature type="transmembrane region" description="Helical" evidence="6">
    <location>
        <begin position="179"/>
        <end position="199"/>
    </location>
</feature>
<evidence type="ECO:0000256" key="3">
    <source>
        <dbReference type="ARBA" id="ARBA00022989"/>
    </source>
</evidence>
<dbReference type="STRING" id="94208.A0A2S4L8A4"/>
<evidence type="ECO:0000256" key="5">
    <source>
        <dbReference type="SAM" id="MobiDB-lite"/>
    </source>
</evidence>
<keyword evidence="2 6" id="KW-0812">Transmembrane</keyword>
<proteinExistence type="predicted"/>
<feature type="transmembrane region" description="Helical" evidence="6">
    <location>
        <begin position="66"/>
        <end position="85"/>
    </location>
</feature>
<dbReference type="AlphaFoldDB" id="A0A2S4L8A4"/>
<comment type="subcellular location">
    <subcellularLocation>
        <location evidence="1">Membrane</location>
        <topology evidence="1">Multi-pass membrane protein</topology>
    </subcellularLocation>
</comment>
<dbReference type="PANTHER" id="PTHR31465">
    <property type="entry name" value="PROTEIN RTA1-RELATED"/>
    <property type="match status" value="1"/>
</dbReference>
<feature type="transmembrane region" description="Helical" evidence="6">
    <location>
        <begin position="100"/>
        <end position="122"/>
    </location>
</feature>